<feature type="region of interest" description="Disordered" evidence="1">
    <location>
        <begin position="1"/>
        <end position="55"/>
    </location>
</feature>
<dbReference type="AlphaFoldDB" id="A0A1Z1WRG1"/>
<dbReference type="KEGG" id="salf:SMD44_08399"/>
<feature type="compositionally biased region" description="Low complexity" evidence="1">
    <location>
        <begin position="37"/>
        <end position="55"/>
    </location>
</feature>
<name>A0A1Z1WRG1_9ACTN</name>
<sequence>MNIRSRSKSSRRSRTTGASWVTVQAGARRTTSRTRKSAGSGSSASARLRARSVSRLPMKTAPALWPTTVTLGRLPEARSWLKRSRK</sequence>
<protein>
    <submittedName>
        <fullName evidence="2">Uncharacterized protein</fullName>
    </submittedName>
</protein>
<dbReference type="Proteomes" id="UP000195880">
    <property type="component" value="Chromosome"/>
</dbReference>
<keyword evidence="3" id="KW-1185">Reference proteome</keyword>
<feature type="compositionally biased region" description="Basic residues" evidence="1">
    <location>
        <begin position="1"/>
        <end position="14"/>
    </location>
</feature>
<evidence type="ECO:0000256" key="1">
    <source>
        <dbReference type="SAM" id="MobiDB-lite"/>
    </source>
</evidence>
<accession>A0A1Z1WRG1</accession>
<proteinExistence type="predicted"/>
<evidence type="ECO:0000313" key="3">
    <source>
        <dbReference type="Proteomes" id="UP000195880"/>
    </source>
</evidence>
<organism evidence="2 3">
    <name type="scientific">Streptomyces alboflavus</name>
    <dbReference type="NCBI Taxonomy" id="67267"/>
    <lineage>
        <taxon>Bacteria</taxon>
        <taxon>Bacillati</taxon>
        <taxon>Actinomycetota</taxon>
        <taxon>Actinomycetes</taxon>
        <taxon>Kitasatosporales</taxon>
        <taxon>Streptomycetaceae</taxon>
        <taxon>Streptomyces</taxon>
    </lineage>
</organism>
<dbReference type="EMBL" id="CP021748">
    <property type="protein sequence ID" value="ARX88912.1"/>
    <property type="molecule type" value="Genomic_DNA"/>
</dbReference>
<reference evidence="2 3" key="1">
    <citation type="submission" date="2017-05" db="EMBL/GenBank/DDBJ databases">
        <title>Streptomyces alboflavus Genome sequencing and assembly.</title>
        <authorList>
            <person name="Wang Y."/>
            <person name="Du B."/>
            <person name="Ding Y."/>
            <person name="Liu H."/>
            <person name="Hou Q."/>
            <person name="Liu K."/>
            <person name="Wang C."/>
            <person name="Yao L."/>
        </authorList>
    </citation>
    <scope>NUCLEOTIDE SEQUENCE [LARGE SCALE GENOMIC DNA]</scope>
    <source>
        <strain evidence="2 3">MDJK44</strain>
    </source>
</reference>
<evidence type="ECO:0000313" key="2">
    <source>
        <dbReference type="EMBL" id="ARX88912.1"/>
    </source>
</evidence>
<gene>
    <name evidence="2" type="ORF">SMD44_08399</name>
</gene>
<dbReference type="RefSeq" id="WP_203348285.1">
    <property type="nucleotide sequence ID" value="NZ_CP021748.1"/>
</dbReference>